<name>A0A7G2CBF3_9TRYP</name>
<sequence length="253" mass="28203">MRPVRLAGTSNLRCLGGYRTTTGLRVKQGIVFRGDSLHHVTEADAQEVLVRQLGVKDVFDFRTTREVNEAPYHFRGIQHHHVPIGESLLGEYAKSGKSVSPEVLRGLIQETYRRRIDRCGAAFGKVFRHMIDTPVGSERAILFHCTAGKDRTGLMAALLLHALRVEEDTILEDYLLTNQLFRRPKRAADRKGGLTLDSASLDVLWGVDAAFLRETFRHMNGTYFGVDGYLKSVVGLTESDIDRLGSVLLEPAG</sequence>
<dbReference type="InterPro" id="IPR000387">
    <property type="entry name" value="Tyr_Pase_dom"/>
</dbReference>
<dbReference type="InterPro" id="IPR026893">
    <property type="entry name" value="Tyr/Ser_Pase_IphP-type"/>
</dbReference>
<dbReference type="GO" id="GO:0004721">
    <property type="term" value="F:phosphoprotein phosphatase activity"/>
    <property type="evidence" value="ECO:0007669"/>
    <property type="project" value="InterPro"/>
</dbReference>
<dbReference type="InterPro" id="IPR016130">
    <property type="entry name" value="Tyr_Pase_AS"/>
</dbReference>
<dbReference type="PANTHER" id="PTHR31126:SF1">
    <property type="entry name" value="TYROSINE SPECIFIC PROTEIN PHOSPHATASES DOMAIN-CONTAINING PROTEIN"/>
    <property type="match status" value="1"/>
</dbReference>
<dbReference type="Gene3D" id="3.90.190.10">
    <property type="entry name" value="Protein tyrosine phosphatase superfamily"/>
    <property type="match status" value="1"/>
</dbReference>
<dbReference type="AlphaFoldDB" id="A0A7G2CBF3"/>
<dbReference type="OrthoDB" id="449382at2759"/>
<dbReference type="Pfam" id="PF13350">
    <property type="entry name" value="Y_phosphatase3"/>
    <property type="match status" value="1"/>
</dbReference>
<dbReference type="PROSITE" id="PS00383">
    <property type="entry name" value="TYR_PHOSPHATASE_1"/>
    <property type="match status" value="1"/>
</dbReference>
<keyword evidence="3" id="KW-1185">Reference proteome</keyword>
<dbReference type="VEuPathDB" id="TriTrypDB:ADEAN_000425300"/>
<dbReference type="PANTHER" id="PTHR31126">
    <property type="entry name" value="TYROSINE-PROTEIN PHOSPHATASE"/>
    <property type="match status" value="1"/>
</dbReference>
<evidence type="ECO:0000259" key="1">
    <source>
        <dbReference type="PROSITE" id="PS50056"/>
    </source>
</evidence>
<dbReference type="InterPro" id="IPR029021">
    <property type="entry name" value="Prot-tyrosine_phosphatase-like"/>
</dbReference>
<dbReference type="EMBL" id="LR877151">
    <property type="protein sequence ID" value="CAD2216775.1"/>
    <property type="molecule type" value="Genomic_DNA"/>
</dbReference>
<dbReference type="Proteomes" id="UP000515908">
    <property type="component" value="Chromosome 07"/>
</dbReference>
<protein>
    <submittedName>
        <fullName evidence="2">Tyrosine phosphatase family, putative</fullName>
    </submittedName>
</protein>
<dbReference type="PROSITE" id="PS50056">
    <property type="entry name" value="TYR_PHOSPHATASE_2"/>
    <property type="match status" value="1"/>
</dbReference>
<feature type="domain" description="Tyrosine specific protein phosphatases" evidence="1">
    <location>
        <begin position="125"/>
        <end position="160"/>
    </location>
</feature>
<gene>
    <name evidence="2" type="ORF">ADEAN_000425300</name>
</gene>
<dbReference type="SUPFAM" id="SSF52799">
    <property type="entry name" value="(Phosphotyrosine protein) phosphatases II"/>
    <property type="match status" value="1"/>
</dbReference>
<organism evidence="2 3">
    <name type="scientific">Angomonas deanei</name>
    <dbReference type="NCBI Taxonomy" id="59799"/>
    <lineage>
        <taxon>Eukaryota</taxon>
        <taxon>Discoba</taxon>
        <taxon>Euglenozoa</taxon>
        <taxon>Kinetoplastea</taxon>
        <taxon>Metakinetoplastina</taxon>
        <taxon>Trypanosomatida</taxon>
        <taxon>Trypanosomatidae</taxon>
        <taxon>Strigomonadinae</taxon>
        <taxon>Angomonas</taxon>
    </lineage>
</organism>
<evidence type="ECO:0000313" key="3">
    <source>
        <dbReference type="Proteomes" id="UP000515908"/>
    </source>
</evidence>
<accession>A0A7G2CBF3</accession>
<proteinExistence type="predicted"/>
<evidence type="ECO:0000313" key="2">
    <source>
        <dbReference type="EMBL" id="CAD2216775.1"/>
    </source>
</evidence>
<reference evidence="2 3" key="1">
    <citation type="submission" date="2020-08" db="EMBL/GenBank/DDBJ databases">
        <authorList>
            <person name="Newling K."/>
            <person name="Davey J."/>
            <person name="Forrester S."/>
        </authorList>
    </citation>
    <scope>NUCLEOTIDE SEQUENCE [LARGE SCALE GENOMIC DNA]</scope>
    <source>
        <strain evidence="3">Crithidia deanei Carvalho (ATCC PRA-265)</strain>
    </source>
</reference>